<dbReference type="RefSeq" id="XP_046007716.1">
    <property type="nucleotide sequence ID" value="XM_046155367.1"/>
</dbReference>
<sequence length="261" mass="29567">MQAISQLDILLKDGTEVEFSERGDALSSVLKSLCRSYRLERRMSTGSGVSLDLKVGSRTHSGLVSIQALWEATKRDTSPRDEIFARRILSPVKERVIVAYVDRRAVRTRREERRRQERSWNRGPFPAVDENRDPYIVATMIASAQQTERGSGSSVVVIDVATEDPQVVAGTFGGRRGGEQSSPRFLVHSAYIPARYFQLFEIPYKAPERLPIVQVRSQSVQIWPYREREGRLQNILDQSLASAARERDKVYESPTPCPSED</sequence>
<evidence type="ECO:0000313" key="2">
    <source>
        <dbReference type="EMBL" id="KAH7021515.1"/>
    </source>
</evidence>
<gene>
    <name evidence="2" type="ORF">B0I36DRAFT_334568</name>
    <name evidence="1" type="ORF">B0I36DRAFT_338064</name>
</gene>
<reference evidence="1" key="1">
    <citation type="journal article" date="2021" name="Nat. Commun.">
        <title>Genetic determinants of endophytism in the Arabidopsis root mycobiome.</title>
        <authorList>
            <person name="Mesny F."/>
            <person name="Miyauchi S."/>
            <person name="Thiergart T."/>
            <person name="Pickel B."/>
            <person name="Atanasova L."/>
            <person name="Karlsson M."/>
            <person name="Huettel B."/>
            <person name="Barry K.W."/>
            <person name="Haridas S."/>
            <person name="Chen C."/>
            <person name="Bauer D."/>
            <person name="Andreopoulos W."/>
            <person name="Pangilinan J."/>
            <person name="LaButti K."/>
            <person name="Riley R."/>
            <person name="Lipzen A."/>
            <person name="Clum A."/>
            <person name="Drula E."/>
            <person name="Henrissat B."/>
            <person name="Kohler A."/>
            <person name="Grigoriev I.V."/>
            <person name="Martin F.M."/>
            <person name="Hacquard S."/>
        </authorList>
    </citation>
    <scope>NUCLEOTIDE SEQUENCE</scope>
    <source>
        <strain evidence="1">MPI-CAGE-CH-0230</strain>
    </source>
</reference>
<dbReference type="EMBL" id="JAGTJQ010000012">
    <property type="protein sequence ID" value="KAH7016550.1"/>
    <property type="molecule type" value="Genomic_DNA"/>
</dbReference>
<dbReference type="AlphaFoldDB" id="A0A9P8XWR5"/>
<dbReference type="EMBL" id="JAGTJQ010000010">
    <property type="protein sequence ID" value="KAH7021515.1"/>
    <property type="molecule type" value="Genomic_DNA"/>
</dbReference>
<proteinExistence type="predicted"/>
<accession>A0A9P8XWR5</accession>
<dbReference type="GeneID" id="70184913"/>
<name>A0A9P8XWR5_9PEZI</name>
<dbReference type="Proteomes" id="UP000756346">
    <property type="component" value="Unassembled WGS sequence"/>
</dbReference>
<evidence type="ECO:0000313" key="3">
    <source>
        <dbReference type="Proteomes" id="UP000756346"/>
    </source>
</evidence>
<protein>
    <submittedName>
        <fullName evidence="1">Uncharacterized protein</fullName>
    </submittedName>
</protein>
<organism evidence="1 3">
    <name type="scientific">Microdochium trichocladiopsis</name>
    <dbReference type="NCBI Taxonomy" id="1682393"/>
    <lineage>
        <taxon>Eukaryota</taxon>
        <taxon>Fungi</taxon>
        <taxon>Dikarya</taxon>
        <taxon>Ascomycota</taxon>
        <taxon>Pezizomycotina</taxon>
        <taxon>Sordariomycetes</taxon>
        <taxon>Xylariomycetidae</taxon>
        <taxon>Xylariales</taxon>
        <taxon>Microdochiaceae</taxon>
        <taxon>Microdochium</taxon>
    </lineage>
</organism>
<evidence type="ECO:0000313" key="1">
    <source>
        <dbReference type="EMBL" id="KAH7016550.1"/>
    </source>
</evidence>
<keyword evidence="3" id="KW-1185">Reference proteome</keyword>
<comment type="caution">
    <text evidence="1">The sequence shown here is derived from an EMBL/GenBank/DDBJ whole genome shotgun (WGS) entry which is preliminary data.</text>
</comment>